<dbReference type="PANTHER" id="PTHR46632:SF3">
    <property type="entry name" value="E3 UBIQUITIN-PROTEIN LIGASE SINA-LIKE 7-RELATED"/>
    <property type="match status" value="1"/>
</dbReference>
<evidence type="ECO:0000256" key="2">
    <source>
        <dbReference type="ARBA" id="ARBA00004906"/>
    </source>
</evidence>
<evidence type="ECO:0000256" key="12">
    <source>
        <dbReference type="SAM" id="MobiDB-lite"/>
    </source>
</evidence>
<evidence type="ECO:0000256" key="5">
    <source>
        <dbReference type="ARBA" id="ARBA00022679"/>
    </source>
</evidence>
<dbReference type="PANTHER" id="PTHR46632">
    <property type="entry name" value="E3 UBIQUITIN-PROTEIN LIGASE SINA-LIKE 4"/>
    <property type="match status" value="1"/>
</dbReference>
<evidence type="ECO:0000259" key="14">
    <source>
        <dbReference type="PROSITE" id="PS51081"/>
    </source>
</evidence>
<keyword evidence="8" id="KW-0833">Ubl conjugation pathway</keyword>
<dbReference type="Gene3D" id="3.30.40.10">
    <property type="entry name" value="Zinc/RING finger domain, C3HC4 (zinc finger)"/>
    <property type="match status" value="1"/>
</dbReference>
<dbReference type="InterPro" id="IPR044286">
    <property type="entry name" value="SINL_plant"/>
</dbReference>
<keyword evidence="6" id="KW-0479">Metal-binding</keyword>
<dbReference type="PROSITE" id="PS51081">
    <property type="entry name" value="ZF_SIAH"/>
    <property type="match status" value="1"/>
</dbReference>
<dbReference type="GeneID" id="104728268"/>
<dbReference type="InterPro" id="IPR049548">
    <property type="entry name" value="Sina-like_RING"/>
</dbReference>
<evidence type="ECO:0000313" key="15">
    <source>
        <dbReference type="Proteomes" id="UP000694864"/>
    </source>
</evidence>
<keyword evidence="5" id="KW-0808">Transferase</keyword>
<keyword evidence="15" id="KW-1185">Reference proteome</keyword>
<feature type="domain" description="RING-type" evidence="13">
    <location>
        <begin position="54"/>
        <end position="89"/>
    </location>
</feature>
<dbReference type="PROSITE" id="PS50089">
    <property type="entry name" value="ZF_RING_2"/>
    <property type="match status" value="1"/>
</dbReference>
<dbReference type="CDD" id="cd16571">
    <property type="entry name" value="RING-HC_SIAHs"/>
    <property type="match status" value="1"/>
</dbReference>
<feature type="domain" description="SIAH-type" evidence="14">
    <location>
        <begin position="107"/>
        <end position="165"/>
    </location>
</feature>
<organism evidence="15 16">
    <name type="scientific">Camelina sativa</name>
    <name type="common">False flax</name>
    <name type="synonym">Myagrum sativum</name>
    <dbReference type="NCBI Taxonomy" id="90675"/>
    <lineage>
        <taxon>Eukaryota</taxon>
        <taxon>Viridiplantae</taxon>
        <taxon>Streptophyta</taxon>
        <taxon>Embryophyta</taxon>
        <taxon>Tracheophyta</taxon>
        <taxon>Spermatophyta</taxon>
        <taxon>Magnoliopsida</taxon>
        <taxon>eudicotyledons</taxon>
        <taxon>Gunneridae</taxon>
        <taxon>Pentapetalae</taxon>
        <taxon>rosids</taxon>
        <taxon>malvids</taxon>
        <taxon>Brassicales</taxon>
        <taxon>Brassicaceae</taxon>
        <taxon>Camelineae</taxon>
        <taxon>Camelina</taxon>
    </lineage>
</organism>
<dbReference type="InterPro" id="IPR013083">
    <property type="entry name" value="Znf_RING/FYVE/PHD"/>
</dbReference>
<comment type="function">
    <text evidence="10">E3 ubiquitin-protein ligase that mediates ubiquitination and subsequent proteasomal degradation of target proteins. E3 ubiquitin ligases accept ubiquitin from an E2 ubiquitin-conjugating enzyme in the form of a thioester and then directly transfers the ubiquitin to targeted substrates. It probably triggers the ubiquitin-mediated degradation of different substrates.</text>
</comment>
<evidence type="ECO:0000256" key="4">
    <source>
        <dbReference type="ARBA" id="ARBA00012483"/>
    </source>
</evidence>
<evidence type="ECO:0000259" key="13">
    <source>
        <dbReference type="PROSITE" id="PS50089"/>
    </source>
</evidence>
<keyword evidence="7 11" id="KW-0863">Zinc-finger</keyword>
<name>A0ABM0USK0_CAMSA</name>
<accession>A0ABM0USK0</accession>
<evidence type="ECO:0000256" key="11">
    <source>
        <dbReference type="PROSITE-ProRule" id="PRU00455"/>
    </source>
</evidence>
<keyword evidence="9" id="KW-0862">Zinc</keyword>
<comment type="catalytic activity">
    <reaction evidence="1">
        <text>S-ubiquitinyl-[E2 ubiquitin-conjugating enzyme]-L-cysteine + [acceptor protein]-L-lysine = [E2 ubiquitin-conjugating enzyme]-L-cysteine + N(6)-ubiquitinyl-[acceptor protein]-L-lysine.</text>
        <dbReference type="EC" id="2.3.2.27"/>
    </reaction>
</comment>
<comment type="similarity">
    <text evidence="3">Belongs to the SINA (Seven in absentia) family.</text>
</comment>
<dbReference type="EC" id="2.3.2.27" evidence="4"/>
<comment type="pathway">
    <text evidence="2">Protein modification; protein ubiquitination.</text>
</comment>
<sequence>MVGASISKASGQGNGSHTILPQKRQLSSLSPSDRTDREGKKRLTMLMDLEILDCPICCEAFTTPIFQCDNGHLACASCCPKLRNKCPVCALPVGHNRCRAMETVLESILIPCQNAKLGCTKNVFHGKESNHEKKCVFSRCSCPALDCDYTSSYKDLYLHYIITHMDMEIYQSSKFSCNVSFIVRMNISEKMLIRTEYAKSLMFALQCFKEPYGVYVTLSCIAPSVPEIGRFSYHLSYTVDGHAVIYKSPEVKRVHEVNFETSLDNSMLIPNSLLRGEMLEMKLFIKEW</sequence>
<dbReference type="SUPFAM" id="SSF49599">
    <property type="entry name" value="TRAF domain-like"/>
    <property type="match status" value="1"/>
</dbReference>
<evidence type="ECO:0000256" key="1">
    <source>
        <dbReference type="ARBA" id="ARBA00000900"/>
    </source>
</evidence>
<dbReference type="Pfam" id="PF21362">
    <property type="entry name" value="Sina_RING"/>
    <property type="match status" value="1"/>
</dbReference>
<evidence type="ECO:0000256" key="7">
    <source>
        <dbReference type="ARBA" id="ARBA00022771"/>
    </source>
</evidence>
<dbReference type="InterPro" id="IPR001841">
    <property type="entry name" value="Znf_RING"/>
</dbReference>
<feature type="region of interest" description="Disordered" evidence="12">
    <location>
        <begin position="1"/>
        <end position="38"/>
    </location>
</feature>
<evidence type="ECO:0000256" key="6">
    <source>
        <dbReference type="ARBA" id="ARBA00022723"/>
    </source>
</evidence>
<evidence type="ECO:0000313" key="16">
    <source>
        <dbReference type="RefSeq" id="XP_010445575.1"/>
    </source>
</evidence>
<dbReference type="InterPro" id="IPR013010">
    <property type="entry name" value="Znf_SIAH"/>
</dbReference>
<evidence type="ECO:0000256" key="3">
    <source>
        <dbReference type="ARBA" id="ARBA00009119"/>
    </source>
</evidence>
<reference evidence="16" key="2">
    <citation type="submission" date="2025-08" db="UniProtKB">
        <authorList>
            <consortium name="RefSeq"/>
        </authorList>
    </citation>
    <scope>IDENTIFICATION</scope>
    <source>
        <tissue evidence="16">Leaf</tissue>
    </source>
</reference>
<dbReference type="Proteomes" id="UP000694864">
    <property type="component" value="Chromosome 11"/>
</dbReference>
<gene>
    <name evidence="16" type="primary">LOC104728268</name>
</gene>
<dbReference type="RefSeq" id="XP_010445575.1">
    <property type="nucleotide sequence ID" value="XM_010447273.2"/>
</dbReference>
<evidence type="ECO:0000256" key="10">
    <source>
        <dbReference type="ARBA" id="ARBA00024004"/>
    </source>
</evidence>
<evidence type="ECO:0000256" key="9">
    <source>
        <dbReference type="ARBA" id="ARBA00022833"/>
    </source>
</evidence>
<dbReference type="Pfam" id="PF21361">
    <property type="entry name" value="Sina_ZnF"/>
    <property type="match status" value="1"/>
</dbReference>
<reference evidence="15" key="1">
    <citation type="journal article" date="2014" name="Nat. Commun.">
        <title>The emerging biofuel crop Camelina sativa retains a highly undifferentiated hexaploid genome structure.</title>
        <authorList>
            <person name="Kagale S."/>
            <person name="Koh C."/>
            <person name="Nixon J."/>
            <person name="Bollina V."/>
            <person name="Clarke W.E."/>
            <person name="Tuteja R."/>
            <person name="Spillane C."/>
            <person name="Robinson S.J."/>
            <person name="Links M.G."/>
            <person name="Clarke C."/>
            <person name="Higgins E.E."/>
            <person name="Huebert T."/>
            <person name="Sharpe A.G."/>
            <person name="Parkin I.A."/>
        </authorList>
    </citation>
    <scope>NUCLEOTIDE SEQUENCE [LARGE SCALE GENOMIC DNA]</scope>
    <source>
        <strain evidence="15">cv. DH55</strain>
    </source>
</reference>
<protein>
    <recommendedName>
        <fullName evidence="4">RING-type E3 ubiquitin transferase</fullName>
        <ecNumber evidence="4">2.3.2.27</ecNumber>
    </recommendedName>
</protein>
<proteinExistence type="inferred from homology"/>
<evidence type="ECO:0000256" key="8">
    <source>
        <dbReference type="ARBA" id="ARBA00022786"/>
    </source>
</evidence>
<feature type="compositionally biased region" description="Polar residues" evidence="12">
    <location>
        <begin position="7"/>
        <end position="32"/>
    </location>
</feature>